<sequence>MYLDEFANWNVDAYGARINENPGVDKRQLPDLVTTHEFSRSSELGLIYNLLRQCMALSIKGGGILANEDYYNDGHVAVTYAEAFGAEDVDQWCLEVVMGDEINVGAADEAQVFWPGMTQGQADVIVAGLSKQKGVAGWPLLASSGRLCDNVYMGGMNSDDVQNSWKNLNLVSSTLKQLVTYGRLYNAFDVALHMLCQTSVHYRAPVAEAVSFVRNEYHLDLPAFESFRFALRGLLNGDMGAVRPSAYATYKAWSTSRDSFWIYAATLRAAAEHRGIVSYGTDFTSNAEILEYSMQAGAGQALGYWLACASSALGKKIYTQYSSDVGCGLPVAELATPFRVVGDISQYNVVQDAGQGDSRRVAVRVWNDERRTALQPRLLFALGILDGGKVGKVVTKAAIDVRKSRRPEAVAMVRGEQVGPYLTMCRAMGWDAVAYVGGGVRLQSWSDNESRMPWTSYDMELAGGAPYDIVDLRWRGGPEKDRVLDPSIPRVYHFEMNMQNVATGYDYAIHTIVGSFPAQGVVGLPPKRGDAALNVNVINLDVALMAPGIKAELSDFGQVAQLEGIIVPGGEPPPLEVEGDEPPDD</sequence>
<dbReference type="AlphaFoldDB" id="A0A6L2ZKU3"/>
<organism evidence="1">
    <name type="scientific">viral metagenome</name>
    <dbReference type="NCBI Taxonomy" id="1070528"/>
    <lineage>
        <taxon>unclassified sequences</taxon>
        <taxon>metagenomes</taxon>
        <taxon>organismal metagenomes</taxon>
    </lineage>
</organism>
<gene>
    <name evidence="1" type="ORF">MMARV_C018P1</name>
</gene>
<dbReference type="EMBL" id="BLWB01000018">
    <property type="protein sequence ID" value="GFM95138.1"/>
    <property type="molecule type" value="Genomic_RNA"/>
</dbReference>
<dbReference type="Gene3D" id="3.90.1840.10">
    <property type="entry name" value="Major capsid protein"/>
    <property type="match status" value="1"/>
</dbReference>
<proteinExistence type="predicted"/>
<protein>
    <recommendedName>
        <fullName evidence="2">Capsid protein</fullName>
    </recommendedName>
</protein>
<accession>A0A6L2ZKU3</accession>
<dbReference type="InterPro" id="IPR036332">
    <property type="entry name" value="Major_coat_LA-virus_sf"/>
</dbReference>
<name>A0A6L2ZKU3_9ZZZZ</name>
<evidence type="ECO:0000313" key="1">
    <source>
        <dbReference type="EMBL" id="GFM95138.1"/>
    </source>
</evidence>
<reference evidence="1" key="1">
    <citation type="submission" date="2020-05" db="EMBL/GenBank/DDBJ databases">
        <title>Diverged and active partitiviruses in Lichen.</title>
        <authorList>
            <person name="Urayama S."/>
            <person name="Doi N."/>
            <person name="Kondo F."/>
            <person name="Chiba Y."/>
            <person name="Takaki Y."/>
            <person name="Hirai M."/>
            <person name="Minegishi Y."/>
            <person name="Hagiwara D."/>
            <person name="Nunoura T."/>
        </authorList>
    </citation>
    <scope>NUCLEOTIDE SEQUENCE</scope>
</reference>
<comment type="caution">
    <text evidence="1">The sequence shown here is derived from an EMBL/GenBank/DDBJ whole genome shotgun (WGS) entry which is preliminary data.</text>
</comment>
<dbReference type="SUPFAM" id="SSF82856">
    <property type="entry name" value="L-A virus major coat protein"/>
    <property type="match status" value="1"/>
</dbReference>
<evidence type="ECO:0008006" key="2">
    <source>
        <dbReference type="Google" id="ProtNLM"/>
    </source>
</evidence>